<comment type="caution">
    <text evidence="2">The sequence shown here is derived from an EMBL/GenBank/DDBJ whole genome shotgun (WGS) entry which is preliminary data.</text>
</comment>
<evidence type="ECO:0000259" key="1">
    <source>
        <dbReference type="Pfam" id="PF04015"/>
    </source>
</evidence>
<dbReference type="RefSeq" id="WP_006964252.1">
    <property type="nucleotide sequence ID" value="NZ_APJX01000001.1"/>
</dbReference>
<feature type="domain" description="DUF362" evidence="1">
    <location>
        <begin position="93"/>
        <end position="289"/>
    </location>
</feature>
<sequence>MTDLNRREFIHRSVKAGLVSAGALGAGWWLHDTRPPALEPLPQSLPGIPDFSGALVEGPAMAIAKGTDRMDMADRALEALGGIRRFVSPGHRVVIKVNAAFASPPAICATSHPDLVTAVVTACRAAGASDVVVTDNPINDPASCFRLTGIGPAAEAAGGRVVLPTADQFSRVTLSGARLIRDWPVLIGPLADADCLIGLAPLKDHHRSGASMTIKNWYGLLGGRRNVFHQDIHTIITELAALVRPTLVILDAVTAMIHNGPTGGSISDLTRTNTLVAGVDQLAVDAMGAELLGRDLSQLPHLRQSADAGLGVLDYHTLNPVAVP</sequence>
<protein>
    <submittedName>
        <fullName evidence="2">Tat pathway signal sequence domain-containing protein</fullName>
    </submittedName>
</protein>
<keyword evidence="3" id="KW-1185">Reference proteome</keyword>
<dbReference type="EMBL" id="APJX01000001">
    <property type="protein sequence ID" value="EMS81510.1"/>
    <property type="molecule type" value="Genomic_DNA"/>
</dbReference>
<name>S0G3M5_9BACT</name>
<dbReference type="PATRIC" id="fig|1286635.3.peg.675"/>
<proteinExistence type="predicted"/>
<dbReference type="InterPro" id="IPR007160">
    <property type="entry name" value="DUF362"/>
</dbReference>
<gene>
    <name evidence="2" type="ORF">Dpo_1c06510</name>
</gene>
<dbReference type="Pfam" id="PF04015">
    <property type="entry name" value="DUF362"/>
    <property type="match status" value="1"/>
</dbReference>
<dbReference type="AlphaFoldDB" id="S0G3M5"/>
<evidence type="ECO:0000313" key="3">
    <source>
        <dbReference type="Proteomes" id="UP000014216"/>
    </source>
</evidence>
<dbReference type="Proteomes" id="UP000014216">
    <property type="component" value="Unassembled WGS sequence"/>
</dbReference>
<evidence type="ECO:0000313" key="2">
    <source>
        <dbReference type="EMBL" id="EMS81510.1"/>
    </source>
</evidence>
<organism evidence="2 3">
    <name type="scientific">Desulfotignum phosphitoxidans DSM 13687</name>
    <dbReference type="NCBI Taxonomy" id="1286635"/>
    <lineage>
        <taxon>Bacteria</taxon>
        <taxon>Pseudomonadati</taxon>
        <taxon>Thermodesulfobacteriota</taxon>
        <taxon>Desulfobacteria</taxon>
        <taxon>Desulfobacterales</taxon>
        <taxon>Desulfobacteraceae</taxon>
        <taxon>Desulfotignum</taxon>
    </lineage>
</organism>
<reference evidence="2 3" key="1">
    <citation type="journal article" date="2013" name="Genome Announc.">
        <title>Draft Genome Sequence of Desulfotignum phosphitoxidans DSM 13687 Strain FiPS-3.</title>
        <authorList>
            <person name="Poehlein A."/>
            <person name="Daniel R."/>
            <person name="Simeonova D.D."/>
        </authorList>
    </citation>
    <scope>NUCLEOTIDE SEQUENCE [LARGE SCALE GENOMIC DNA]</scope>
    <source>
        <strain evidence="2 3">DSM 13687</strain>
    </source>
</reference>
<accession>S0G3M5</accession>
<dbReference type="OrthoDB" id="9785671at2"/>